<organism evidence="1 2">
    <name type="scientific">Candidatus Blackburnbacteria bacterium RIFCSPHIGHO2_12_FULL_41_13b</name>
    <dbReference type="NCBI Taxonomy" id="1797517"/>
    <lineage>
        <taxon>Bacteria</taxon>
        <taxon>Candidatus Blackburniibacteriota</taxon>
    </lineage>
</organism>
<gene>
    <name evidence="1" type="ORF">A3F61_02285</name>
</gene>
<reference evidence="1 2" key="1">
    <citation type="journal article" date="2016" name="Nat. Commun.">
        <title>Thousands of microbial genomes shed light on interconnected biogeochemical processes in an aquifer system.</title>
        <authorList>
            <person name="Anantharaman K."/>
            <person name="Brown C.T."/>
            <person name="Hug L.A."/>
            <person name="Sharon I."/>
            <person name="Castelle C.J."/>
            <person name="Probst A.J."/>
            <person name="Thomas B.C."/>
            <person name="Singh A."/>
            <person name="Wilkins M.J."/>
            <person name="Karaoz U."/>
            <person name="Brodie E.L."/>
            <person name="Williams K.H."/>
            <person name="Hubbard S.S."/>
            <person name="Banfield J.F."/>
        </authorList>
    </citation>
    <scope>NUCLEOTIDE SEQUENCE [LARGE SCALE GENOMIC DNA]</scope>
</reference>
<evidence type="ECO:0000313" key="1">
    <source>
        <dbReference type="EMBL" id="OGY10699.1"/>
    </source>
</evidence>
<comment type="caution">
    <text evidence="1">The sequence shown here is derived from an EMBL/GenBank/DDBJ whole genome shotgun (WGS) entry which is preliminary data.</text>
</comment>
<dbReference type="Proteomes" id="UP000178272">
    <property type="component" value="Unassembled WGS sequence"/>
</dbReference>
<proteinExistence type="predicted"/>
<dbReference type="AlphaFoldDB" id="A0A1G1V5Q3"/>
<dbReference type="STRING" id="1797517.A3F61_02285"/>
<name>A0A1G1V5Q3_9BACT</name>
<protein>
    <submittedName>
        <fullName evidence="1">Uncharacterized protein</fullName>
    </submittedName>
</protein>
<evidence type="ECO:0000313" key="2">
    <source>
        <dbReference type="Proteomes" id="UP000178272"/>
    </source>
</evidence>
<dbReference type="EMBL" id="MHCA01000051">
    <property type="protein sequence ID" value="OGY10699.1"/>
    <property type="molecule type" value="Genomic_DNA"/>
</dbReference>
<sequence>MNYDKKSKVSSLNIDPNYDPAQIIKIRQFGVNDLERYLQKIDKNIKIFKEAITKEVTEKTRVRTMIKDLKTDIKNARDFKKNRRTKNI</sequence>
<accession>A0A1G1V5Q3</accession>